<evidence type="ECO:0000313" key="2">
    <source>
        <dbReference type="Proteomes" id="UP001065298"/>
    </source>
</evidence>
<reference evidence="1" key="1">
    <citation type="submission" date="2022-06" db="EMBL/GenBank/DDBJ databases">
        <title>Fusarium solani species complex genomes reveal bases of compartmentalisation and animal pathogenesis.</title>
        <authorList>
            <person name="Tsai I.J."/>
        </authorList>
    </citation>
    <scope>NUCLEOTIDE SEQUENCE</scope>
    <source>
        <strain evidence="1">Fu6.1</strain>
    </source>
</reference>
<dbReference type="Proteomes" id="UP001065298">
    <property type="component" value="Chromosome 4"/>
</dbReference>
<name>A0ACC0R0I8_9HYPO</name>
<evidence type="ECO:0000313" key="1">
    <source>
        <dbReference type="EMBL" id="KAI8670612.1"/>
    </source>
</evidence>
<organism evidence="1 2">
    <name type="scientific">Fusarium keratoplasticum</name>
    <dbReference type="NCBI Taxonomy" id="1328300"/>
    <lineage>
        <taxon>Eukaryota</taxon>
        <taxon>Fungi</taxon>
        <taxon>Dikarya</taxon>
        <taxon>Ascomycota</taxon>
        <taxon>Pezizomycotina</taxon>
        <taxon>Sordariomycetes</taxon>
        <taxon>Hypocreomycetidae</taxon>
        <taxon>Hypocreales</taxon>
        <taxon>Nectriaceae</taxon>
        <taxon>Fusarium</taxon>
        <taxon>Fusarium solani species complex</taxon>
    </lineage>
</organism>
<protein>
    <submittedName>
        <fullName evidence="1">MFS domain-containing protein</fullName>
    </submittedName>
</protein>
<proteinExistence type="predicted"/>
<accession>A0ACC0R0I8</accession>
<sequence length="573" mass="63081">MKFRNTEFVITPSKISLLLGIDASPCHHQHINMTRQSDIKAGIIEEPSTDMDCHLLDQDELELLGRRRPPVFSSWLIEMGFVFAVVGSLIMSEYAISGFNVALPSLTKTLNIPDSARTWPAAVPNLTTSALLIPFARVCDRYGGRLVFLAGHLWLLIWSLICGFSQNLTMLIVCRAMQGIGSAAFLPASLALLGQTYRPGPRKNIVFSIYGAFGCIGFYFGIVIGAVSSEVLGWRWFFWIGTFCSLLITIIGRLSIPSNLGGSNPDVKMDWPGLLTIVPGVSLVVYAITDSGRAPDGWRTPYILITYILGILLLVAAVYVQGWVSKHPLLPAELFRPKYMKRLVACLFIEYGVFGLYLFYASFYMDEVLKASPLQTAVWFAPLPNLGLVLALISGFILHLVPGRILMIISGFGFLASVLLFALMPETSGSKWRAYWSYVFPAMLCSTIGVDIVFNVTNVFITTSQPRRLQAVAGALCNSLLYLGIAFWLGVSELAVAAAKEVQRIDKMDRRQQNQIGFWTATGLASVSLILVFTIKLGQATAELTADEKIELQQREPAKCIDFEDTSAGVEIG</sequence>
<keyword evidence="2" id="KW-1185">Reference proteome</keyword>
<comment type="caution">
    <text evidence="1">The sequence shown here is derived from an EMBL/GenBank/DDBJ whole genome shotgun (WGS) entry which is preliminary data.</text>
</comment>
<dbReference type="EMBL" id="CM046506">
    <property type="protein sequence ID" value="KAI8670612.1"/>
    <property type="molecule type" value="Genomic_DNA"/>
</dbReference>
<gene>
    <name evidence="1" type="ORF">NCS57_00533300</name>
</gene>